<evidence type="ECO:0000313" key="5">
    <source>
        <dbReference type="EMBL" id="KAF6040673.1"/>
    </source>
</evidence>
<evidence type="ECO:0000256" key="2">
    <source>
        <dbReference type="ARBA" id="ARBA00022840"/>
    </source>
</evidence>
<dbReference type="GO" id="GO:0035556">
    <property type="term" value="P:intracellular signal transduction"/>
    <property type="evidence" value="ECO:0007669"/>
    <property type="project" value="InterPro"/>
</dbReference>
<sequence length="457" mass="51490">MYFFVFGNHNRYFFCESGAAVKDAKDAEALSKSGDIIVSPYMWSYCVEKDYSYTMLEDGKHAKINGIVKQEQLDKTSLQLGLLVTCPWGCSFLIIFGLPGKKDSYDCKHAVQCAYKIREKLAELHEVKVSSAGVTTGHTFCGVVGHEYRHEYTVIGKMVNMAARLMTYYPGNSRIWFSSNRRHNINNVKHCHDLDSVPKKNLLLYEGAPDSGTTRLLSEIATIAGKTKELMTTDFTMTSNDLYRSCLGIRTILASLLKLPYEDGKAKERLKVLRSLLLLEYDKEEVNGIIKCLEDMLILANHIEESRAEPLTSVDDEDSEVVLQVLESVFNLVMEQQKKFYVLIIDEAEHLDGMSWKFIQLLSGRSDVLVVMSYKSLADLLATAMVQATVISHTSTVSSTILAMMNYEKSTPVHYIDEFLELPTLHRCRVESLPPDVLAIVACQMINVSAIPVELEQ</sequence>
<dbReference type="InterPro" id="IPR001054">
    <property type="entry name" value="A/G_cyclase"/>
</dbReference>
<evidence type="ECO:0000313" key="6">
    <source>
        <dbReference type="Proteomes" id="UP000593567"/>
    </source>
</evidence>
<keyword evidence="2" id="KW-0067">ATP-binding</keyword>
<protein>
    <submittedName>
        <fullName evidence="5">ADCY10</fullName>
    </submittedName>
</protein>
<dbReference type="CDD" id="cd07302">
    <property type="entry name" value="CHD"/>
    <property type="match status" value="1"/>
</dbReference>
<accession>A0A7J7KRG3</accession>
<dbReference type="PROSITE" id="PS50125">
    <property type="entry name" value="GUANYLATE_CYCLASE_2"/>
    <property type="match status" value="1"/>
</dbReference>
<proteinExistence type="predicted"/>
<evidence type="ECO:0000259" key="4">
    <source>
        <dbReference type="PROSITE" id="PS50125"/>
    </source>
</evidence>
<keyword evidence="1" id="KW-0547">Nucleotide-binding</keyword>
<dbReference type="OrthoDB" id="194468at2759"/>
<dbReference type="GO" id="GO:0004016">
    <property type="term" value="F:adenylate cyclase activity"/>
    <property type="evidence" value="ECO:0007669"/>
    <property type="project" value="TreeGrafter"/>
</dbReference>
<evidence type="ECO:0000256" key="1">
    <source>
        <dbReference type="ARBA" id="ARBA00022741"/>
    </source>
</evidence>
<dbReference type="GO" id="GO:0005737">
    <property type="term" value="C:cytoplasm"/>
    <property type="evidence" value="ECO:0007669"/>
    <property type="project" value="TreeGrafter"/>
</dbReference>
<dbReference type="PANTHER" id="PTHR16305">
    <property type="entry name" value="TESTICULAR SOLUBLE ADENYLYL CYCLASE"/>
    <property type="match status" value="1"/>
</dbReference>
<dbReference type="SUPFAM" id="SSF55073">
    <property type="entry name" value="Nucleotide cyclase"/>
    <property type="match status" value="1"/>
</dbReference>
<dbReference type="PANTHER" id="PTHR16305:SF28">
    <property type="entry name" value="GUANYLATE CYCLASE DOMAIN-CONTAINING PROTEIN"/>
    <property type="match status" value="1"/>
</dbReference>
<keyword evidence="3" id="KW-0456">Lyase</keyword>
<dbReference type="AlphaFoldDB" id="A0A7J7KRG3"/>
<dbReference type="GO" id="GO:0009190">
    <property type="term" value="P:cyclic nucleotide biosynthetic process"/>
    <property type="evidence" value="ECO:0007669"/>
    <property type="project" value="InterPro"/>
</dbReference>
<comment type="caution">
    <text evidence="5">The sequence shown here is derived from an EMBL/GenBank/DDBJ whole genome shotgun (WGS) entry which is preliminary data.</text>
</comment>
<dbReference type="InterPro" id="IPR029787">
    <property type="entry name" value="Nucleotide_cyclase"/>
</dbReference>
<dbReference type="Proteomes" id="UP000593567">
    <property type="component" value="Unassembled WGS sequence"/>
</dbReference>
<organism evidence="5 6">
    <name type="scientific">Bugula neritina</name>
    <name type="common">Brown bryozoan</name>
    <name type="synonym">Sertularia neritina</name>
    <dbReference type="NCBI Taxonomy" id="10212"/>
    <lineage>
        <taxon>Eukaryota</taxon>
        <taxon>Metazoa</taxon>
        <taxon>Spiralia</taxon>
        <taxon>Lophotrochozoa</taxon>
        <taxon>Bryozoa</taxon>
        <taxon>Gymnolaemata</taxon>
        <taxon>Cheilostomatida</taxon>
        <taxon>Flustrina</taxon>
        <taxon>Buguloidea</taxon>
        <taxon>Bugulidae</taxon>
        <taxon>Bugula</taxon>
    </lineage>
</organism>
<reference evidence="5" key="1">
    <citation type="submission" date="2020-06" db="EMBL/GenBank/DDBJ databases">
        <title>Draft genome of Bugula neritina, a colonial animal packing powerful symbionts and potential medicines.</title>
        <authorList>
            <person name="Rayko M."/>
        </authorList>
    </citation>
    <scope>NUCLEOTIDE SEQUENCE [LARGE SCALE GENOMIC DNA]</scope>
    <source>
        <strain evidence="5">Kwan_BN1</strain>
    </source>
</reference>
<feature type="domain" description="Guanylate cyclase" evidence="4">
    <location>
        <begin position="89"/>
        <end position="166"/>
    </location>
</feature>
<name>A0A7J7KRG3_BUGNE</name>
<dbReference type="EMBL" id="VXIV02000115">
    <property type="protein sequence ID" value="KAF6040673.1"/>
    <property type="molecule type" value="Genomic_DNA"/>
</dbReference>
<keyword evidence="6" id="KW-1185">Reference proteome</keyword>
<dbReference type="Gene3D" id="3.30.70.1230">
    <property type="entry name" value="Nucleotide cyclase"/>
    <property type="match status" value="1"/>
</dbReference>
<dbReference type="GO" id="GO:0005524">
    <property type="term" value="F:ATP binding"/>
    <property type="evidence" value="ECO:0007669"/>
    <property type="project" value="UniProtKB-KW"/>
</dbReference>
<evidence type="ECO:0000256" key="3">
    <source>
        <dbReference type="ARBA" id="ARBA00023239"/>
    </source>
</evidence>
<gene>
    <name evidence="5" type="ORF">EB796_001002</name>
</gene>